<sequence length="67" mass="7592">MSTPRSDGFTVSIFFFLAFCKGRTKNRKINSPNVLSYGQAKKDKSAQNNCRKPTHTSCRQYCGLKIN</sequence>
<dbReference type="AlphaFoldDB" id="A0A974BNF7"/>
<dbReference type="EMBL" id="KV510830">
    <property type="protein sequence ID" value="OCT55253.1"/>
    <property type="molecule type" value="Genomic_DNA"/>
</dbReference>
<evidence type="ECO:0000313" key="1">
    <source>
        <dbReference type="EMBL" id="OCT55253.1"/>
    </source>
</evidence>
<name>A0A974BNF7_XENLA</name>
<accession>A0A974BNF7</accession>
<organism evidence="1">
    <name type="scientific">Xenopus laevis</name>
    <name type="common">African clawed frog</name>
    <dbReference type="NCBI Taxonomy" id="8355"/>
    <lineage>
        <taxon>Eukaryota</taxon>
        <taxon>Metazoa</taxon>
        <taxon>Chordata</taxon>
        <taxon>Craniata</taxon>
        <taxon>Vertebrata</taxon>
        <taxon>Euteleostomi</taxon>
        <taxon>Amphibia</taxon>
        <taxon>Batrachia</taxon>
        <taxon>Anura</taxon>
        <taxon>Pipoidea</taxon>
        <taxon>Pipidae</taxon>
        <taxon>Xenopodinae</taxon>
        <taxon>Xenopus</taxon>
        <taxon>Xenopus</taxon>
    </lineage>
</organism>
<gene>
    <name evidence="1" type="ORF">XELAEV_18003527mg</name>
</gene>
<dbReference type="Proteomes" id="UP000694892">
    <property type="component" value="Unassembled WGS sequence"/>
</dbReference>
<proteinExistence type="predicted"/>
<protein>
    <submittedName>
        <fullName evidence="1">Uncharacterized protein</fullName>
    </submittedName>
</protein>
<reference evidence="1" key="1">
    <citation type="submission" date="2016-05" db="EMBL/GenBank/DDBJ databases">
        <title>WGS assembly of Xenopus laevis.</title>
        <authorList>
            <person name="Session A."/>
            <person name="Uno Y."/>
            <person name="Kwon T."/>
            <person name="Chapman J."/>
            <person name="Toyoda A."/>
            <person name="Takahashi S."/>
            <person name="Fukui A."/>
            <person name="Hikosaka A."/>
            <person name="Putnam N."/>
            <person name="Stites J."/>
            <person name="Van Heeringen S."/>
            <person name="Quigley I."/>
            <person name="Heinz S."/>
            <person name="Hellsten U."/>
            <person name="Lyons J."/>
            <person name="Suzuki A."/>
            <person name="Kondo M."/>
            <person name="Ogino H."/>
            <person name="Ochi H."/>
            <person name="Bogdanovic O."/>
            <person name="Lister R."/>
            <person name="Georgiou G."/>
            <person name="Paranjpe S."/>
            <person name="Van Kruijsbergen I."/>
            <person name="Mozaffari S."/>
            <person name="Shu S."/>
            <person name="Schmutz J."/>
            <person name="Jenkins J."/>
            <person name="Grimwood J."/>
            <person name="Carlson J."/>
            <person name="Mitros T."/>
            <person name="Simakov O."/>
            <person name="Heald R."/>
            <person name="Miller K."/>
            <person name="Haudenschild C."/>
            <person name="Kuroki Y."/>
            <person name="Tanaka T."/>
            <person name="Michiue T."/>
            <person name="Watanabe M."/>
            <person name="Kinoshita T."/>
            <person name="Ohta Y."/>
            <person name="Mawaribuchi S."/>
            <person name="Suzuki Y."/>
            <person name="Haramoto Y."/>
            <person name="Yamamoto T."/>
            <person name="Takagi C."/>
            <person name="Kitzman J."/>
            <person name="Shendure J."/>
            <person name="Nakayama T."/>
            <person name="Izutsu Y."/>
            <person name="Robert J."/>
            <person name="Dichmann D."/>
            <person name="Flajnik M."/>
            <person name="Houston D."/>
            <person name="Marcotte E."/>
            <person name="Wallingford J."/>
            <person name="Ito Y."/>
            <person name="Asashima M."/>
            <person name="Ueno N."/>
            <person name="Matsuda Y."/>
            <person name="Jan Veenstra G."/>
            <person name="Fujiyama A."/>
            <person name="Harland R."/>
            <person name="Taira M."/>
            <person name="Rokhsar D.S."/>
        </authorList>
    </citation>
    <scope>NUCLEOTIDE SEQUENCE</scope>
    <source>
        <strain evidence="1">J</strain>
        <tissue evidence="1">Blood</tissue>
    </source>
</reference>